<evidence type="ECO:0000256" key="9">
    <source>
        <dbReference type="SAM" id="Phobius"/>
    </source>
</evidence>
<evidence type="ECO:0000256" key="5">
    <source>
        <dbReference type="ARBA" id="ARBA00022842"/>
    </source>
</evidence>
<organism evidence="11 12">
    <name type="scientific">Steinernema carpocapsae</name>
    <name type="common">Entomopathogenic nematode</name>
    <dbReference type="NCBI Taxonomy" id="34508"/>
    <lineage>
        <taxon>Eukaryota</taxon>
        <taxon>Metazoa</taxon>
        <taxon>Ecdysozoa</taxon>
        <taxon>Nematoda</taxon>
        <taxon>Chromadorea</taxon>
        <taxon>Rhabditida</taxon>
        <taxon>Tylenchina</taxon>
        <taxon>Panagrolaimomorpha</taxon>
        <taxon>Strongyloidoidea</taxon>
        <taxon>Steinernematidae</taxon>
        <taxon>Steinernema</taxon>
    </lineage>
</organism>
<feature type="transmembrane region" description="Helical" evidence="9">
    <location>
        <begin position="388"/>
        <end position="410"/>
    </location>
</feature>
<comment type="caution">
    <text evidence="11">The sequence shown here is derived from an EMBL/GenBank/DDBJ whole genome shotgun (WGS) entry which is preliminary data.</text>
</comment>
<comment type="subcellular location">
    <subcellularLocation>
        <location evidence="1">Membrane</location>
        <topology evidence="1">Multi-pass membrane protein</topology>
    </subcellularLocation>
</comment>
<dbReference type="InterPro" id="IPR036739">
    <property type="entry name" value="SLC41_membr_dom_sf"/>
</dbReference>
<keyword evidence="8 9" id="KW-0472">Membrane</keyword>
<feature type="transmembrane region" description="Helical" evidence="9">
    <location>
        <begin position="422"/>
        <end position="446"/>
    </location>
</feature>
<feature type="transmembrane region" description="Helical" evidence="9">
    <location>
        <begin position="207"/>
        <end position="228"/>
    </location>
</feature>
<proteinExistence type="inferred from homology"/>
<feature type="domain" description="SLC41A/MgtE integral membrane" evidence="10">
    <location>
        <begin position="332"/>
        <end position="477"/>
    </location>
</feature>
<evidence type="ECO:0000313" key="11">
    <source>
        <dbReference type="EMBL" id="TMS39045.1"/>
    </source>
</evidence>
<keyword evidence="6 9" id="KW-1133">Transmembrane helix</keyword>
<reference evidence="11 12" key="1">
    <citation type="journal article" date="2015" name="Genome Biol.">
        <title>Comparative genomics of Steinernema reveals deeply conserved gene regulatory networks.</title>
        <authorList>
            <person name="Dillman A.R."/>
            <person name="Macchietto M."/>
            <person name="Porter C.F."/>
            <person name="Rogers A."/>
            <person name="Williams B."/>
            <person name="Antoshechkin I."/>
            <person name="Lee M.M."/>
            <person name="Goodwin Z."/>
            <person name="Lu X."/>
            <person name="Lewis E.E."/>
            <person name="Goodrich-Blair H."/>
            <person name="Stock S.P."/>
            <person name="Adams B.J."/>
            <person name="Sternberg P.W."/>
            <person name="Mortazavi A."/>
        </authorList>
    </citation>
    <scope>NUCLEOTIDE SEQUENCE [LARGE SCALE GENOMIC DNA]</scope>
    <source>
        <strain evidence="11 12">ALL</strain>
    </source>
</reference>
<sequence length="484" mass="51809">MASPELPSPEAVPAADLSAKLPQDEMLLRFETLQGLSEHPSTNSFIERKLESTSKFTKELIPSLLVAVVGLIMAGFVLQWVSGKTFFKALTDAVTVVPVLAGLKGNIEMTMASRLTSAAAAGTLSVRTIRSNVGLAVVQGFGVSTVAAVFLFFAQQMQNPAATFEDFLFLVVVMVTTATIASFVMGIMVSCSVFLCMTNDKSPDAIVIPLAATIGDIGSIALFISLLLMVSVLQSGVGTALLPFRTHVYLLTLAVFIAMLLNVIVGATFALQNEKTKHAFKWGWIPILSATAIGVGAGVFLHATTEGNLERFQPVLNGNCGNEVCLNVVCPGIGGNLAAILSSRIATELHCDSLDETSYTKPSWRSIASSFVPRNMFSWSPDADHSTVATILLILALPLFVLSFEILDYSHVLEMTIRYRELVAFCLTGVMQSSLLLWLASGVPLICARMNWCPDSVVIPILTSLGDLFSSAAFFGLVKTLRAL</sequence>
<protein>
    <recommendedName>
        <fullName evidence="10">SLC41A/MgtE integral membrane domain-containing protein</fullName>
    </recommendedName>
</protein>
<keyword evidence="4 9" id="KW-0812">Transmembrane</keyword>
<name>A0A4U8V138_STECR</name>
<dbReference type="EMBL" id="AZBU02000001">
    <property type="protein sequence ID" value="TMS39045.1"/>
    <property type="molecule type" value="Genomic_DNA"/>
</dbReference>
<evidence type="ECO:0000256" key="7">
    <source>
        <dbReference type="ARBA" id="ARBA00023065"/>
    </source>
</evidence>
<keyword evidence="5" id="KW-0460">Magnesium</keyword>
<dbReference type="Gene3D" id="1.10.357.20">
    <property type="entry name" value="SLC41 divalent cation transporters, integral membrane domain"/>
    <property type="match status" value="2"/>
</dbReference>
<comment type="similarity">
    <text evidence="2">Belongs to the SLC41A transporter family.</text>
</comment>
<dbReference type="AlphaFoldDB" id="A0A4U8V138"/>
<feature type="transmembrane region" description="Helical" evidence="9">
    <location>
        <begin position="458"/>
        <end position="478"/>
    </location>
</feature>
<evidence type="ECO:0000256" key="3">
    <source>
        <dbReference type="ARBA" id="ARBA00022448"/>
    </source>
</evidence>
<dbReference type="Proteomes" id="UP000298663">
    <property type="component" value="Chromosome X"/>
</dbReference>
<feature type="transmembrane region" description="Helical" evidence="9">
    <location>
        <begin position="133"/>
        <end position="155"/>
    </location>
</feature>
<dbReference type="Pfam" id="PF01769">
    <property type="entry name" value="MgtE"/>
    <property type="match status" value="2"/>
</dbReference>
<gene>
    <name evidence="11" type="ORF">L596_005636</name>
</gene>
<keyword evidence="7" id="KW-0406">Ion transport</keyword>
<dbReference type="GO" id="GO:0005886">
    <property type="term" value="C:plasma membrane"/>
    <property type="evidence" value="ECO:0007669"/>
    <property type="project" value="TreeGrafter"/>
</dbReference>
<feature type="transmembrane region" description="Helical" evidence="9">
    <location>
        <begin position="60"/>
        <end position="81"/>
    </location>
</feature>
<evidence type="ECO:0000313" key="12">
    <source>
        <dbReference type="Proteomes" id="UP000298663"/>
    </source>
</evidence>
<keyword evidence="3" id="KW-0813">Transport</keyword>
<keyword evidence="12" id="KW-1185">Reference proteome</keyword>
<dbReference type="InterPro" id="IPR045349">
    <property type="entry name" value="SLC41A1-3"/>
</dbReference>
<dbReference type="InterPro" id="IPR006667">
    <property type="entry name" value="SLC41_membr_dom"/>
</dbReference>
<evidence type="ECO:0000256" key="2">
    <source>
        <dbReference type="ARBA" id="ARBA00009749"/>
    </source>
</evidence>
<dbReference type="PANTHER" id="PTHR16228:SF21">
    <property type="entry name" value="SLC41A_MGTE INTEGRAL MEMBRANE DOMAIN-CONTAINING PROTEIN"/>
    <property type="match status" value="1"/>
</dbReference>
<dbReference type="OrthoDB" id="5791097at2759"/>
<dbReference type="EMBL" id="CM016762">
    <property type="protein sequence ID" value="TMS39045.1"/>
    <property type="molecule type" value="Genomic_DNA"/>
</dbReference>
<evidence type="ECO:0000256" key="6">
    <source>
        <dbReference type="ARBA" id="ARBA00022989"/>
    </source>
</evidence>
<feature type="domain" description="SLC41A/MgtE integral membrane" evidence="10">
    <location>
        <begin position="97"/>
        <end position="225"/>
    </location>
</feature>
<dbReference type="GO" id="GO:0008324">
    <property type="term" value="F:monoatomic cation transmembrane transporter activity"/>
    <property type="evidence" value="ECO:0007669"/>
    <property type="project" value="InterPro"/>
</dbReference>
<dbReference type="PANTHER" id="PTHR16228">
    <property type="entry name" value="DIVALENT CATION TRANSPORTER SOLUTE CARRIER FAMILY 41"/>
    <property type="match status" value="1"/>
</dbReference>
<feature type="transmembrane region" description="Helical" evidence="9">
    <location>
        <begin position="283"/>
        <end position="303"/>
    </location>
</feature>
<evidence type="ECO:0000259" key="10">
    <source>
        <dbReference type="Pfam" id="PF01769"/>
    </source>
</evidence>
<dbReference type="SUPFAM" id="SSF161093">
    <property type="entry name" value="MgtE membrane domain-like"/>
    <property type="match status" value="2"/>
</dbReference>
<feature type="transmembrane region" description="Helical" evidence="9">
    <location>
        <begin position="167"/>
        <end position="195"/>
    </location>
</feature>
<reference evidence="11 12" key="2">
    <citation type="journal article" date="2019" name="G3 (Bethesda)">
        <title>Hybrid Assembly of the Genome of the Entomopathogenic Nematode Steinernema carpocapsae Identifies the X-Chromosome.</title>
        <authorList>
            <person name="Serra L."/>
            <person name="Macchietto M."/>
            <person name="Macias-Munoz A."/>
            <person name="McGill C.J."/>
            <person name="Rodriguez I.M."/>
            <person name="Rodriguez B."/>
            <person name="Murad R."/>
            <person name="Mortazavi A."/>
        </authorList>
    </citation>
    <scope>NUCLEOTIDE SEQUENCE [LARGE SCALE GENOMIC DNA]</scope>
    <source>
        <strain evidence="11 12">ALL</strain>
    </source>
</reference>
<evidence type="ECO:0000256" key="1">
    <source>
        <dbReference type="ARBA" id="ARBA00004141"/>
    </source>
</evidence>
<evidence type="ECO:0000256" key="4">
    <source>
        <dbReference type="ARBA" id="ARBA00022692"/>
    </source>
</evidence>
<accession>A0A4U8V138</accession>
<evidence type="ECO:0000256" key="8">
    <source>
        <dbReference type="ARBA" id="ARBA00023136"/>
    </source>
</evidence>
<feature type="transmembrane region" description="Helical" evidence="9">
    <location>
        <begin position="248"/>
        <end position="271"/>
    </location>
</feature>